<evidence type="ECO:0000256" key="3">
    <source>
        <dbReference type="ARBA" id="ARBA00022475"/>
    </source>
</evidence>
<sequence>MATLPHSSAASQSASALPLIGRVLIATIFILSGISKVTAPAATIGYIQSAGLPLPQVGLAVAVLIELGGGIALVLGYRTRIVAAILAAFAIVTAFAFHSALGDQSQFINFFKNVAMAGGLLNVVAFGAGAWSLDARR</sequence>
<accession>A0A4Q6XV14</accession>
<dbReference type="RefSeq" id="WP_130157935.1">
    <property type="nucleotide sequence ID" value="NZ_SGIS01000017.1"/>
</dbReference>
<keyword evidence="3" id="KW-1003">Cell membrane</keyword>
<dbReference type="AlphaFoldDB" id="A0A4Q6XV14"/>
<dbReference type="PANTHER" id="PTHR33452:SF1">
    <property type="entry name" value="INNER MEMBRANE PROTEIN YPHA-RELATED"/>
    <property type="match status" value="1"/>
</dbReference>
<dbReference type="Proteomes" id="UP000292085">
    <property type="component" value="Unassembled WGS sequence"/>
</dbReference>
<evidence type="ECO:0000256" key="2">
    <source>
        <dbReference type="ARBA" id="ARBA00006679"/>
    </source>
</evidence>
<keyword evidence="9" id="KW-1185">Reference proteome</keyword>
<evidence type="ECO:0000256" key="7">
    <source>
        <dbReference type="SAM" id="Phobius"/>
    </source>
</evidence>
<organism evidence="8 9">
    <name type="scientific">Sphingomonas populi</name>
    <dbReference type="NCBI Taxonomy" id="2484750"/>
    <lineage>
        <taxon>Bacteria</taxon>
        <taxon>Pseudomonadati</taxon>
        <taxon>Pseudomonadota</taxon>
        <taxon>Alphaproteobacteria</taxon>
        <taxon>Sphingomonadales</taxon>
        <taxon>Sphingomonadaceae</taxon>
        <taxon>Sphingomonas</taxon>
    </lineage>
</organism>
<evidence type="ECO:0000256" key="5">
    <source>
        <dbReference type="ARBA" id="ARBA00022989"/>
    </source>
</evidence>
<evidence type="ECO:0000256" key="6">
    <source>
        <dbReference type="ARBA" id="ARBA00023136"/>
    </source>
</evidence>
<keyword evidence="5 7" id="KW-1133">Transmembrane helix</keyword>
<evidence type="ECO:0000256" key="1">
    <source>
        <dbReference type="ARBA" id="ARBA00004651"/>
    </source>
</evidence>
<feature type="transmembrane region" description="Helical" evidence="7">
    <location>
        <begin position="16"/>
        <end position="34"/>
    </location>
</feature>
<dbReference type="EMBL" id="SGIS01000017">
    <property type="protein sequence ID" value="RZF64160.1"/>
    <property type="molecule type" value="Genomic_DNA"/>
</dbReference>
<dbReference type="InterPro" id="IPR051907">
    <property type="entry name" value="DoxX-like_oxidoreductase"/>
</dbReference>
<name>A0A4Q6XV14_9SPHN</name>
<proteinExistence type="inferred from homology"/>
<evidence type="ECO:0000313" key="9">
    <source>
        <dbReference type="Proteomes" id="UP000292085"/>
    </source>
</evidence>
<feature type="transmembrane region" description="Helical" evidence="7">
    <location>
        <begin position="113"/>
        <end position="133"/>
    </location>
</feature>
<comment type="caution">
    <text evidence="8">The sequence shown here is derived from an EMBL/GenBank/DDBJ whole genome shotgun (WGS) entry which is preliminary data.</text>
</comment>
<comment type="similarity">
    <text evidence="2">Belongs to the DoxX family.</text>
</comment>
<feature type="transmembrane region" description="Helical" evidence="7">
    <location>
        <begin position="54"/>
        <end position="75"/>
    </location>
</feature>
<feature type="transmembrane region" description="Helical" evidence="7">
    <location>
        <begin position="82"/>
        <end position="101"/>
    </location>
</feature>
<evidence type="ECO:0000313" key="8">
    <source>
        <dbReference type="EMBL" id="RZF64160.1"/>
    </source>
</evidence>
<gene>
    <name evidence="8" type="ORF">EWE75_12510</name>
</gene>
<keyword evidence="6 7" id="KW-0472">Membrane</keyword>
<dbReference type="InterPro" id="IPR032808">
    <property type="entry name" value="DoxX"/>
</dbReference>
<reference evidence="8 9" key="1">
    <citation type="submission" date="2019-02" db="EMBL/GenBank/DDBJ databases">
        <authorList>
            <person name="Li Y."/>
        </authorList>
    </citation>
    <scope>NUCLEOTIDE SEQUENCE [LARGE SCALE GENOMIC DNA]</scope>
    <source>
        <strain evidence="8 9">3-7</strain>
    </source>
</reference>
<dbReference type="OrthoDB" id="9810206at2"/>
<dbReference type="GO" id="GO:0005886">
    <property type="term" value="C:plasma membrane"/>
    <property type="evidence" value="ECO:0007669"/>
    <property type="project" value="UniProtKB-SubCell"/>
</dbReference>
<protein>
    <submittedName>
        <fullName evidence="8">DoxX family protein</fullName>
    </submittedName>
</protein>
<keyword evidence="4 7" id="KW-0812">Transmembrane</keyword>
<comment type="subcellular location">
    <subcellularLocation>
        <location evidence="1">Cell membrane</location>
        <topology evidence="1">Multi-pass membrane protein</topology>
    </subcellularLocation>
</comment>
<dbReference type="PANTHER" id="PTHR33452">
    <property type="entry name" value="OXIDOREDUCTASE CATD-RELATED"/>
    <property type="match status" value="1"/>
</dbReference>
<evidence type="ECO:0000256" key="4">
    <source>
        <dbReference type="ARBA" id="ARBA00022692"/>
    </source>
</evidence>
<dbReference type="Pfam" id="PF07681">
    <property type="entry name" value="DoxX"/>
    <property type="match status" value="1"/>
</dbReference>